<dbReference type="Proteomes" id="UP000515823">
    <property type="component" value="Chromosome"/>
</dbReference>
<gene>
    <name evidence="1" type="ORF">H9Q78_06470</name>
</gene>
<organism evidence="1 2">
    <name type="scientific">Qiania dongpingensis</name>
    <dbReference type="NCBI Taxonomy" id="2763669"/>
    <lineage>
        <taxon>Bacteria</taxon>
        <taxon>Bacillati</taxon>
        <taxon>Bacillota</taxon>
        <taxon>Clostridia</taxon>
        <taxon>Lachnospirales</taxon>
        <taxon>Lachnospiraceae</taxon>
        <taxon>Qiania</taxon>
    </lineage>
</organism>
<dbReference type="RefSeq" id="WP_249304431.1">
    <property type="nucleotide sequence ID" value="NZ_CP060634.1"/>
</dbReference>
<reference evidence="1 2" key="1">
    <citation type="submission" date="2020-08" db="EMBL/GenBank/DDBJ databases">
        <authorList>
            <person name="Liu C."/>
            <person name="Sun Q."/>
        </authorList>
    </citation>
    <scope>NUCLEOTIDE SEQUENCE [LARGE SCALE GENOMIC DNA]</scope>
    <source>
        <strain evidence="1 2">NSJ-38</strain>
    </source>
</reference>
<dbReference type="KEGG" id="qdo:H9Q78_06470"/>
<evidence type="ECO:0000313" key="1">
    <source>
        <dbReference type="EMBL" id="QNM06755.1"/>
    </source>
</evidence>
<protein>
    <submittedName>
        <fullName evidence="1">Uncharacterized protein</fullName>
    </submittedName>
</protein>
<dbReference type="EMBL" id="CP060634">
    <property type="protein sequence ID" value="QNM06755.1"/>
    <property type="molecule type" value="Genomic_DNA"/>
</dbReference>
<sequence length="47" mass="5392">MKGENKEKVKYEVELFYSDKWDLKELLEEITDQAALPLSESDAASAE</sequence>
<evidence type="ECO:0000313" key="2">
    <source>
        <dbReference type="Proteomes" id="UP000515823"/>
    </source>
</evidence>
<dbReference type="AlphaFoldDB" id="A0A7G9G7H3"/>
<proteinExistence type="predicted"/>
<keyword evidence="2" id="KW-1185">Reference proteome</keyword>
<name>A0A7G9G7H3_9FIRM</name>
<accession>A0A7G9G7H3</accession>